<dbReference type="InterPro" id="IPR001660">
    <property type="entry name" value="SAM"/>
</dbReference>
<dbReference type="Gene3D" id="1.10.150.50">
    <property type="entry name" value="Transcription Factor, Ets-1"/>
    <property type="match status" value="1"/>
</dbReference>
<dbReference type="PANTHER" id="PTHR46829">
    <property type="entry name" value="STERILE ALPHA MOTIF DOMAIN-CONTAINING PROTEIN 15"/>
    <property type="match status" value="1"/>
</dbReference>
<accession>A0A7I8VDE2</accession>
<dbReference type="PANTHER" id="PTHR46829:SF1">
    <property type="entry name" value="STERILE ALPHA MOTIF DOMAIN-CONTAINING PROTEIN 15"/>
    <property type="match status" value="1"/>
</dbReference>
<dbReference type="PROSITE" id="PS50105">
    <property type="entry name" value="SAM_DOMAIN"/>
    <property type="match status" value="1"/>
</dbReference>
<comment type="caution">
    <text evidence="2">The sequence shown here is derived from an EMBL/GenBank/DDBJ whole genome shotgun (WGS) entry which is preliminary data.</text>
</comment>
<protein>
    <submittedName>
        <fullName evidence="2">DgyrCDS3117</fullName>
    </submittedName>
</protein>
<proteinExistence type="predicted"/>
<dbReference type="Pfam" id="PF00536">
    <property type="entry name" value="SAM_1"/>
    <property type="match status" value="1"/>
</dbReference>
<dbReference type="Proteomes" id="UP000549394">
    <property type="component" value="Unassembled WGS sequence"/>
</dbReference>
<dbReference type="SMART" id="SM00454">
    <property type="entry name" value="SAM"/>
    <property type="match status" value="1"/>
</dbReference>
<dbReference type="AlphaFoldDB" id="A0A7I8VDE2"/>
<organism evidence="2 3">
    <name type="scientific">Dimorphilus gyrociliatus</name>
    <dbReference type="NCBI Taxonomy" id="2664684"/>
    <lineage>
        <taxon>Eukaryota</taxon>
        <taxon>Metazoa</taxon>
        <taxon>Spiralia</taxon>
        <taxon>Lophotrochozoa</taxon>
        <taxon>Annelida</taxon>
        <taxon>Polychaeta</taxon>
        <taxon>Polychaeta incertae sedis</taxon>
        <taxon>Dinophilidae</taxon>
        <taxon>Dimorphilus</taxon>
    </lineage>
</organism>
<reference evidence="2 3" key="1">
    <citation type="submission" date="2020-08" db="EMBL/GenBank/DDBJ databases">
        <authorList>
            <person name="Hejnol A."/>
        </authorList>
    </citation>
    <scope>NUCLEOTIDE SEQUENCE [LARGE SCALE GENOMIC DNA]</scope>
</reference>
<sequence length="144" mass="16961">MSGINEDLVDERVPRTWFWTVEEVCKWVKDEAGFPQYVDCFEKNNIDGRKLVHMTSANLPKIGVYDWKDVKELARGIRMLLTVHVEDWFRSISLAPRESLALYLEKKSRTGEILDDTCLEKFMEKFDETKWQPPLANMTMIMPE</sequence>
<evidence type="ECO:0000313" key="3">
    <source>
        <dbReference type="Proteomes" id="UP000549394"/>
    </source>
</evidence>
<name>A0A7I8VDE2_9ANNE</name>
<evidence type="ECO:0000313" key="2">
    <source>
        <dbReference type="EMBL" id="CAD5113957.1"/>
    </source>
</evidence>
<dbReference type="EMBL" id="CAJFCJ010000004">
    <property type="protein sequence ID" value="CAD5113957.1"/>
    <property type="molecule type" value="Genomic_DNA"/>
</dbReference>
<evidence type="ECO:0000259" key="1">
    <source>
        <dbReference type="PROSITE" id="PS50105"/>
    </source>
</evidence>
<gene>
    <name evidence="2" type="ORF">DGYR_LOCUS2855</name>
</gene>
<dbReference type="OrthoDB" id="6133291at2759"/>
<dbReference type="SUPFAM" id="SSF47769">
    <property type="entry name" value="SAM/Pointed domain"/>
    <property type="match status" value="1"/>
</dbReference>
<feature type="domain" description="SAM" evidence="1">
    <location>
        <begin position="19"/>
        <end position="83"/>
    </location>
</feature>
<dbReference type="InterPro" id="IPR013761">
    <property type="entry name" value="SAM/pointed_sf"/>
</dbReference>
<keyword evidence="3" id="KW-1185">Reference proteome</keyword>